<dbReference type="GO" id="GO:0008758">
    <property type="term" value="F:UDP-2,3-diacylglucosamine hydrolase activity"/>
    <property type="evidence" value="ECO:0007669"/>
    <property type="project" value="TreeGrafter"/>
</dbReference>
<evidence type="ECO:0000256" key="2">
    <source>
        <dbReference type="ARBA" id="ARBA00022801"/>
    </source>
</evidence>
<dbReference type="SUPFAM" id="SSF56300">
    <property type="entry name" value="Metallo-dependent phosphatases"/>
    <property type="match status" value="1"/>
</dbReference>
<protein>
    <recommendedName>
        <fullName evidence="4">Calcineurin-like phosphoesterase domain-containing protein</fullName>
    </recommendedName>
</protein>
<keyword evidence="1" id="KW-0479">Metal-binding</keyword>
<dbReference type="PANTHER" id="PTHR31302:SF31">
    <property type="entry name" value="PHOSPHODIESTERASE YAEI"/>
    <property type="match status" value="1"/>
</dbReference>
<dbReference type="GO" id="GO:0046872">
    <property type="term" value="F:metal ion binding"/>
    <property type="evidence" value="ECO:0007669"/>
    <property type="project" value="UniProtKB-KW"/>
</dbReference>
<dbReference type="EMBL" id="NGJZ01000001">
    <property type="protein sequence ID" value="RSU08542.1"/>
    <property type="molecule type" value="Genomic_DNA"/>
</dbReference>
<keyword evidence="3" id="KW-1133">Transmembrane helix</keyword>
<comment type="caution">
    <text evidence="5">The sequence shown here is derived from an EMBL/GenBank/DDBJ whole genome shotgun (WGS) entry which is preliminary data.</text>
</comment>
<keyword evidence="3" id="KW-0812">Transmembrane</keyword>
<dbReference type="InterPro" id="IPR004843">
    <property type="entry name" value="Calcineurin-like_PHP"/>
</dbReference>
<evidence type="ECO:0000256" key="1">
    <source>
        <dbReference type="ARBA" id="ARBA00022723"/>
    </source>
</evidence>
<dbReference type="Gene3D" id="3.60.21.10">
    <property type="match status" value="1"/>
</dbReference>
<proteinExistence type="predicted"/>
<evidence type="ECO:0000313" key="6">
    <source>
        <dbReference type="Proteomes" id="UP000288669"/>
    </source>
</evidence>
<evidence type="ECO:0000256" key="3">
    <source>
        <dbReference type="SAM" id="Phobius"/>
    </source>
</evidence>
<evidence type="ECO:0000313" key="5">
    <source>
        <dbReference type="EMBL" id="RSU08542.1"/>
    </source>
</evidence>
<dbReference type="GO" id="GO:0016020">
    <property type="term" value="C:membrane"/>
    <property type="evidence" value="ECO:0007669"/>
    <property type="project" value="GOC"/>
</dbReference>
<accession>A0A430AK97</accession>
<feature type="transmembrane region" description="Helical" evidence="3">
    <location>
        <begin position="6"/>
        <end position="25"/>
    </location>
</feature>
<dbReference type="OrthoDB" id="9780884at2"/>
<dbReference type="AlphaFoldDB" id="A0A430AK97"/>
<gene>
    <name evidence="5" type="ORF">CBF30_04725</name>
</gene>
<name>A0A430AK97_9ENTE</name>
<dbReference type="Proteomes" id="UP000288669">
    <property type="component" value="Unassembled WGS sequence"/>
</dbReference>
<feature type="domain" description="Calcineurin-like phosphoesterase" evidence="4">
    <location>
        <begin position="55"/>
        <end position="218"/>
    </location>
</feature>
<dbReference type="PANTHER" id="PTHR31302">
    <property type="entry name" value="TRANSMEMBRANE PROTEIN WITH METALLOPHOSPHOESTERASE DOMAIN-RELATED"/>
    <property type="match status" value="1"/>
</dbReference>
<keyword evidence="2" id="KW-0378">Hydrolase</keyword>
<evidence type="ECO:0000259" key="4">
    <source>
        <dbReference type="Pfam" id="PF00149"/>
    </source>
</evidence>
<dbReference type="InterPro" id="IPR029052">
    <property type="entry name" value="Metallo-depent_PP-like"/>
</dbReference>
<reference evidence="5 6" key="1">
    <citation type="submission" date="2017-05" db="EMBL/GenBank/DDBJ databases">
        <title>Vagococcus spp. assemblies.</title>
        <authorList>
            <person name="Gulvik C.A."/>
        </authorList>
    </citation>
    <scope>NUCLEOTIDE SEQUENCE [LARGE SCALE GENOMIC DNA]</scope>
    <source>
        <strain evidence="5 6">DSM 24756</strain>
    </source>
</reference>
<dbReference type="GO" id="GO:0009245">
    <property type="term" value="P:lipid A biosynthetic process"/>
    <property type="evidence" value="ECO:0007669"/>
    <property type="project" value="TreeGrafter"/>
</dbReference>
<dbReference type="Pfam" id="PF00149">
    <property type="entry name" value="Metallophos"/>
    <property type="match status" value="1"/>
</dbReference>
<sequence>MKRGLLMLNFLLFILIVTALVGLFIRHGYKENRRLVVETLKLSGKRLPQTLPHLTIMHLSDLHFSRLRVSQEKIIRAVVEAKPSYIFISGDTIDRTADLKKVPLVSFLNQLAAIAPTFVVSGNHETSSGQYKKWMQLVESSHAELLKNEVVVVPFDQTHITISGFLEGHHTLSNEQKEKLKFSSLNLLLAHHPEKFLEHMEAFAPFPLDAIFSGHAHGGQIRIPGLGGLLAPNQGLLPYYTDGAYQVNERPETTLFVSRGLGNSRFPFRINNKPVLLKVTIKGTLK</sequence>
<keyword evidence="6" id="KW-1185">Reference proteome</keyword>
<organism evidence="5 6">
    <name type="scientific">Vagococcus entomophilus</name>
    <dbReference type="NCBI Taxonomy" id="1160095"/>
    <lineage>
        <taxon>Bacteria</taxon>
        <taxon>Bacillati</taxon>
        <taxon>Bacillota</taxon>
        <taxon>Bacilli</taxon>
        <taxon>Lactobacillales</taxon>
        <taxon>Enterococcaceae</taxon>
        <taxon>Vagococcus</taxon>
    </lineage>
</organism>
<keyword evidence="3" id="KW-0472">Membrane</keyword>
<dbReference type="InterPro" id="IPR051158">
    <property type="entry name" value="Metallophosphoesterase_sf"/>
</dbReference>